<name>A0A175RC97_9HYPH</name>
<dbReference type="GO" id="GO:0005886">
    <property type="term" value="C:plasma membrane"/>
    <property type="evidence" value="ECO:0007669"/>
    <property type="project" value="TreeGrafter"/>
</dbReference>
<dbReference type="RefSeq" id="WP_058634125.1">
    <property type="nucleotide sequence ID" value="NZ_LDPZ01000011.1"/>
</dbReference>
<protein>
    <recommendedName>
        <fullName evidence="5">Methyl-accepting transducer domain-containing protein</fullName>
    </recommendedName>
</protein>
<gene>
    <name evidence="3" type="ORF">NS226_05375</name>
</gene>
<dbReference type="PATRIC" id="fig|401562.3.peg.319"/>
<dbReference type="Proteomes" id="UP000078272">
    <property type="component" value="Unassembled WGS sequence"/>
</dbReference>
<dbReference type="EMBL" id="LDPZ01000011">
    <property type="protein sequence ID" value="KTQ97151.1"/>
    <property type="molecule type" value="Genomic_DNA"/>
</dbReference>
<reference evidence="3 4" key="1">
    <citation type="journal article" date="2016" name="Front. Microbiol.">
        <title>Genomic Resource of Rice Seed Associated Bacteria.</title>
        <authorList>
            <person name="Midha S."/>
            <person name="Bansal K."/>
            <person name="Sharma S."/>
            <person name="Kumar N."/>
            <person name="Patil P.P."/>
            <person name="Chaudhry V."/>
            <person name="Patil P.B."/>
        </authorList>
    </citation>
    <scope>NUCLEOTIDE SEQUENCE [LARGE SCALE GENOMIC DNA]</scope>
    <source>
        <strain evidence="3 4">NS226</strain>
    </source>
</reference>
<comment type="caution">
    <text evidence="3">The sequence shown here is derived from an EMBL/GenBank/DDBJ whole genome shotgun (WGS) entry which is preliminary data.</text>
</comment>
<evidence type="ECO:0000256" key="2">
    <source>
        <dbReference type="ARBA" id="ARBA00029447"/>
    </source>
</evidence>
<evidence type="ECO:0000256" key="1">
    <source>
        <dbReference type="ARBA" id="ARBA00022500"/>
    </source>
</evidence>
<dbReference type="InterPro" id="IPR051310">
    <property type="entry name" value="MCP_chemotaxis"/>
</dbReference>
<dbReference type="PANTHER" id="PTHR43531">
    <property type="entry name" value="PROTEIN ICFG"/>
    <property type="match status" value="1"/>
</dbReference>
<dbReference type="STRING" id="401562.NS365_21895"/>
<dbReference type="PANTHER" id="PTHR43531:SF11">
    <property type="entry name" value="METHYL-ACCEPTING CHEMOTAXIS PROTEIN 3"/>
    <property type="match status" value="1"/>
</dbReference>
<dbReference type="GO" id="GO:0006935">
    <property type="term" value="P:chemotaxis"/>
    <property type="evidence" value="ECO:0007669"/>
    <property type="project" value="UniProtKB-KW"/>
</dbReference>
<evidence type="ECO:0000313" key="4">
    <source>
        <dbReference type="Proteomes" id="UP000078272"/>
    </source>
</evidence>
<dbReference type="SUPFAM" id="SSF58104">
    <property type="entry name" value="Methyl-accepting chemotaxis protein (MCP) signaling domain"/>
    <property type="match status" value="1"/>
</dbReference>
<proteinExistence type="inferred from homology"/>
<evidence type="ECO:0008006" key="5">
    <source>
        <dbReference type="Google" id="ProtNLM"/>
    </source>
</evidence>
<accession>A0A175RC97</accession>
<sequence length="93" mass="9595">MLDALVPDIPRTAELVCEISAAGREQSVGIDQIPQAIQQIDQVTQSNSGAANEMAAATATRPPAEAARLEQSAGFVRCGALSREPARAPSPGP</sequence>
<comment type="similarity">
    <text evidence="2">Belongs to the methyl-accepting chemotaxis (MCP) protein family.</text>
</comment>
<organism evidence="3 4">
    <name type="scientific">Aureimonas ureilytica</name>
    <dbReference type="NCBI Taxonomy" id="401562"/>
    <lineage>
        <taxon>Bacteria</taxon>
        <taxon>Pseudomonadati</taxon>
        <taxon>Pseudomonadota</taxon>
        <taxon>Alphaproteobacteria</taxon>
        <taxon>Hyphomicrobiales</taxon>
        <taxon>Aurantimonadaceae</taxon>
        <taxon>Aureimonas</taxon>
    </lineage>
</organism>
<dbReference type="AlphaFoldDB" id="A0A175RC97"/>
<keyword evidence="1" id="KW-0145">Chemotaxis</keyword>
<dbReference type="Gene3D" id="1.10.287.950">
    <property type="entry name" value="Methyl-accepting chemotaxis protein"/>
    <property type="match status" value="1"/>
</dbReference>
<dbReference type="GO" id="GO:0004888">
    <property type="term" value="F:transmembrane signaling receptor activity"/>
    <property type="evidence" value="ECO:0007669"/>
    <property type="project" value="TreeGrafter"/>
</dbReference>
<evidence type="ECO:0000313" key="3">
    <source>
        <dbReference type="EMBL" id="KTQ97151.1"/>
    </source>
</evidence>